<dbReference type="InterPro" id="IPR050834">
    <property type="entry name" value="Glycosyltransf_2"/>
</dbReference>
<gene>
    <name evidence="3" type="ORF">CLV37_101683</name>
</gene>
<dbReference type="AlphaFoldDB" id="A0A2T0RB91"/>
<dbReference type="RefSeq" id="WP_170127031.1">
    <property type="nucleotide sequence ID" value="NZ_PVZF01000001.1"/>
</dbReference>
<dbReference type="GO" id="GO:0016740">
    <property type="term" value="F:transferase activity"/>
    <property type="evidence" value="ECO:0007669"/>
    <property type="project" value="UniProtKB-KW"/>
</dbReference>
<dbReference type="SUPFAM" id="SSF53448">
    <property type="entry name" value="Nucleotide-diphospho-sugar transferases"/>
    <property type="match status" value="1"/>
</dbReference>
<reference evidence="3 4" key="1">
    <citation type="submission" date="2018-03" db="EMBL/GenBank/DDBJ databases">
        <title>Genomic Encyclopedia of Archaeal and Bacterial Type Strains, Phase II (KMG-II): from individual species to whole genera.</title>
        <authorList>
            <person name="Goeker M."/>
        </authorList>
    </citation>
    <scope>NUCLEOTIDE SEQUENCE [LARGE SCALE GENOMIC DNA]</scope>
    <source>
        <strain evidence="3 4">DSM 19711</strain>
    </source>
</reference>
<feature type="region of interest" description="Disordered" evidence="1">
    <location>
        <begin position="311"/>
        <end position="332"/>
    </location>
</feature>
<accession>A0A2T0RB91</accession>
<dbReference type="Gene3D" id="3.90.550.10">
    <property type="entry name" value="Spore Coat Polysaccharide Biosynthesis Protein SpsA, Chain A"/>
    <property type="match status" value="1"/>
</dbReference>
<proteinExistence type="predicted"/>
<evidence type="ECO:0000259" key="2">
    <source>
        <dbReference type="Pfam" id="PF00535"/>
    </source>
</evidence>
<dbReference type="InterPro" id="IPR001173">
    <property type="entry name" value="Glyco_trans_2-like"/>
</dbReference>
<name>A0A2T0RB91_9ACTN</name>
<comment type="caution">
    <text evidence="3">The sequence shown here is derived from an EMBL/GenBank/DDBJ whole genome shotgun (WGS) entry which is preliminary data.</text>
</comment>
<dbReference type="EMBL" id="PVZF01000001">
    <property type="protein sequence ID" value="PRY18438.1"/>
    <property type="molecule type" value="Genomic_DNA"/>
</dbReference>
<evidence type="ECO:0000256" key="1">
    <source>
        <dbReference type="SAM" id="MobiDB-lite"/>
    </source>
</evidence>
<protein>
    <submittedName>
        <fullName evidence="3">Glycosyl transferase family 2</fullName>
    </submittedName>
</protein>
<keyword evidence="3" id="KW-0808">Transferase</keyword>
<evidence type="ECO:0000313" key="3">
    <source>
        <dbReference type="EMBL" id="PRY18438.1"/>
    </source>
</evidence>
<dbReference type="GO" id="GO:0044010">
    <property type="term" value="P:single-species biofilm formation"/>
    <property type="evidence" value="ECO:0007669"/>
    <property type="project" value="TreeGrafter"/>
</dbReference>
<keyword evidence="4" id="KW-1185">Reference proteome</keyword>
<dbReference type="PANTHER" id="PTHR43685">
    <property type="entry name" value="GLYCOSYLTRANSFERASE"/>
    <property type="match status" value="1"/>
</dbReference>
<dbReference type="InterPro" id="IPR029044">
    <property type="entry name" value="Nucleotide-diphossugar_trans"/>
</dbReference>
<sequence length="332" mass="35732">MIPLRAPEPVGPVEPATTAPSIAVVIAAYNASATISATLNSVFTQTLPPDEVVVCDDGSDDVEELRAALSPFGDRVRLVHVDHGGESRAKNGAVAATSSDVVCVLDADDLWEPRRLEAVAEALRVRPDLSFVTTDAWHVRAGRRVVRHYAVNDFPTDGQRSAILRSNFVFGHTAVRRSAWDDVSGFSEALTVGADWDCWLRLIYRGHLVGLVDEPLASYLLSPGSLSGNRARAMRARVLLLEKAAAEQTFSADEGDVLRQSLQRWGTAAVLAEADEAVRSGSADVRRRCLAVTRTPGVGARTRVKHALAAAAPGLARRRRSQVDREADDAGE</sequence>
<feature type="domain" description="Glycosyltransferase 2-like" evidence="2">
    <location>
        <begin position="24"/>
        <end position="179"/>
    </location>
</feature>
<dbReference type="PANTHER" id="PTHR43685:SF2">
    <property type="entry name" value="GLYCOSYLTRANSFERASE 2-LIKE DOMAIN-CONTAINING PROTEIN"/>
    <property type="match status" value="1"/>
</dbReference>
<dbReference type="Pfam" id="PF00535">
    <property type="entry name" value="Glycos_transf_2"/>
    <property type="match status" value="1"/>
</dbReference>
<evidence type="ECO:0000313" key="4">
    <source>
        <dbReference type="Proteomes" id="UP000238083"/>
    </source>
</evidence>
<organism evidence="3 4">
    <name type="scientific">Kineococcus rhizosphaerae</name>
    <dbReference type="NCBI Taxonomy" id="559628"/>
    <lineage>
        <taxon>Bacteria</taxon>
        <taxon>Bacillati</taxon>
        <taxon>Actinomycetota</taxon>
        <taxon>Actinomycetes</taxon>
        <taxon>Kineosporiales</taxon>
        <taxon>Kineosporiaceae</taxon>
        <taxon>Kineococcus</taxon>
    </lineage>
</organism>
<dbReference type="Proteomes" id="UP000238083">
    <property type="component" value="Unassembled WGS sequence"/>
</dbReference>